<comment type="subcellular location">
    <subcellularLocation>
        <location evidence="1">Nucleus</location>
    </subcellularLocation>
</comment>
<feature type="domain" description="NAC" evidence="7">
    <location>
        <begin position="83"/>
        <end position="221"/>
    </location>
</feature>
<keyword evidence="9" id="KW-1185">Reference proteome</keyword>
<dbReference type="PANTHER" id="PTHR31989">
    <property type="entry name" value="NAC DOMAIN-CONTAINING PROTEIN 82-RELATED"/>
    <property type="match status" value="1"/>
</dbReference>
<protein>
    <recommendedName>
        <fullName evidence="7">NAC domain-containing protein</fullName>
    </recommendedName>
</protein>
<evidence type="ECO:0000313" key="8">
    <source>
        <dbReference type="EMBL" id="KAJ4838934.1"/>
    </source>
</evidence>
<dbReference type="InterPro" id="IPR003441">
    <property type="entry name" value="NAC-dom"/>
</dbReference>
<dbReference type="Gene3D" id="2.170.150.80">
    <property type="entry name" value="NAC domain"/>
    <property type="match status" value="1"/>
</dbReference>
<keyword evidence="4" id="KW-0804">Transcription</keyword>
<dbReference type="GO" id="GO:0003677">
    <property type="term" value="F:DNA binding"/>
    <property type="evidence" value="ECO:0007669"/>
    <property type="project" value="UniProtKB-KW"/>
</dbReference>
<dbReference type="OrthoDB" id="774757at2759"/>
<evidence type="ECO:0000256" key="1">
    <source>
        <dbReference type="ARBA" id="ARBA00004123"/>
    </source>
</evidence>
<dbReference type="Pfam" id="PF02365">
    <property type="entry name" value="NAM"/>
    <property type="match status" value="1"/>
</dbReference>
<evidence type="ECO:0000256" key="6">
    <source>
        <dbReference type="SAM" id="MobiDB-lite"/>
    </source>
</evidence>
<organism evidence="8 9">
    <name type="scientific">Turnera subulata</name>
    <dbReference type="NCBI Taxonomy" id="218843"/>
    <lineage>
        <taxon>Eukaryota</taxon>
        <taxon>Viridiplantae</taxon>
        <taxon>Streptophyta</taxon>
        <taxon>Embryophyta</taxon>
        <taxon>Tracheophyta</taxon>
        <taxon>Spermatophyta</taxon>
        <taxon>Magnoliopsida</taxon>
        <taxon>eudicotyledons</taxon>
        <taxon>Gunneridae</taxon>
        <taxon>Pentapetalae</taxon>
        <taxon>rosids</taxon>
        <taxon>fabids</taxon>
        <taxon>Malpighiales</taxon>
        <taxon>Passifloraceae</taxon>
        <taxon>Turnera</taxon>
    </lineage>
</organism>
<dbReference type="GO" id="GO:0006355">
    <property type="term" value="P:regulation of DNA-templated transcription"/>
    <property type="evidence" value="ECO:0007669"/>
    <property type="project" value="InterPro"/>
</dbReference>
<feature type="compositionally biased region" description="Low complexity" evidence="6">
    <location>
        <begin position="35"/>
        <end position="52"/>
    </location>
</feature>
<evidence type="ECO:0000256" key="2">
    <source>
        <dbReference type="ARBA" id="ARBA00023015"/>
    </source>
</evidence>
<dbReference type="SUPFAM" id="SSF101941">
    <property type="entry name" value="NAC domain"/>
    <property type="match status" value="1"/>
</dbReference>
<evidence type="ECO:0000256" key="5">
    <source>
        <dbReference type="ARBA" id="ARBA00023242"/>
    </source>
</evidence>
<sequence>MAQVVLPTHYPSCHPTPKPLRRPKRKRDDDDDSGDGNLNRNPNPHQPTATAPLSPPPPPCSNSLPHCSKDPYAKALGQFGVHLPVGYYFSPSIDELVGYYLLRRINGTLLTVDVALIPDSDVYGDEEPWEIWSRFLDDHCQSLFLLTRLKKRSRRIGTAGGTWHEESKKRHPVNGMIIKAVERQFTYRNISSPKTKFPWLVKEFTLDNYPSDFAVCELRKKGCNSAVRSPDPDPSFAPPVTSHLATQSVLGCGFFHHMFVGPTPTFVKRKKGKLAPSRNF</sequence>
<dbReference type="Proteomes" id="UP001141552">
    <property type="component" value="Unassembled WGS sequence"/>
</dbReference>
<name>A0A9Q0JET7_9ROSI</name>
<dbReference type="AlphaFoldDB" id="A0A9Q0JET7"/>
<dbReference type="GO" id="GO:0005634">
    <property type="term" value="C:nucleus"/>
    <property type="evidence" value="ECO:0007669"/>
    <property type="project" value="UniProtKB-SubCell"/>
</dbReference>
<evidence type="ECO:0000256" key="4">
    <source>
        <dbReference type="ARBA" id="ARBA00023163"/>
    </source>
</evidence>
<dbReference type="InterPro" id="IPR036093">
    <property type="entry name" value="NAC_dom_sf"/>
</dbReference>
<dbReference type="EMBL" id="JAKUCV010003434">
    <property type="protein sequence ID" value="KAJ4838934.1"/>
    <property type="molecule type" value="Genomic_DNA"/>
</dbReference>
<keyword evidence="3" id="KW-0238">DNA-binding</keyword>
<reference evidence="8" key="1">
    <citation type="submission" date="2022-02" db="EMBL/GenBank/DDBJ databases">
        <authorList>
            <person name="Henning P.M."/>
            <person name="McCubbin A.G."/>
            <person name="Shore J.S."/>
        </authorList>
    </citation>
    <scope>NUCLEOTIDE SEQUENCE</scope>
    <source>
        <strain evidence="8">F60SS</strain>
        <tissue evidence="8">Leaves</tissue>
    </source>
</reference>
<gene>
    <name evidence="8" type="ORF">Tsubulata_003677</name>
</gene>
<evidence type="ECO:0000313" key="9">
    <source>
        <dbReference type="Proteomes" id="UP001141552"/>
    </source>
</evidence>
<keyword evidence="5" id="KW-0539">Nucleus</keyword>
<reference evidence="8" key="2">
    <citation type="journal article" date="2023" name="Plants (Basel)">
        <title>Annotation of the Turnera subulata (Passifloraceae) Draft Genome Reveals the S-Locus Evolved after the Divergence of Turneroideae from Passifloroideae in a Stepwise Manner.</title>
        <authorList>
            <person name="Henning P.M."/>
            <person name="Roalson E.H."/>
            <person name="Mir W."/>
            <person name="McCubbin A.G."/>
            <person name="Shore J.S."/>
        </authorList>
    </citation>
    <scope>NUCLEOTIDE SEQUENCE</scope>
    <source>
        <strain evidence="8">F60SS</strain>
    </source>
</reference>
<comment type="caution">
    <text evidence="8">The sequence shown here is derived from an EMBL/GenBank/DDBJ whole genome shotgun (WGS) entry which is preliminary data.</text>
</comment>
<proteinExistence type="predicted"/>
<dbReference type="PROSITE" id="PS51005">
    <property type="entry name" value="NAC"/>
    <property type="match status" value="1"/>
</dbReference>
<feature type="region of interest" description="Disordered" evidence="6">
    <location>
        <begin position="1"/>
        <end position="65"/>
    </location>
</feature>
<accession>A0A9Q0JET7</accession>
<evidence type="ECO:0000256" key="3">
    <source>
        <dbReference type="ARBA" id="ARBA00023125"/>
    </source>
</evidence>
<evidence type="ECO:0000259" key="7">
    <source>
        <dbReference type="PROSITE" id="PS51005"/>
    </source>
</evidence>
<keyword evidence="2" id="KW-0805">Transcription regulation</keyword>